<reference evidence="1" key="1">
    <citation type="submission" date="2019-08" db="EMBL/GenBank/DDBJ databases">
        <title>The genome of the North American firefly Photinus pyralis.</title>
        <authorList>
            <consortium name="Photinus pyralis genome working group"/>
            <person name="Fallon T.R."/>
            <person name="Sander Lower S.E."/>
            <person name="Weng J.-K."/>
        </authorList>
    </citation>
    <scope>NUCLEOTIDE SEQUENCE</scope>
    <source>
        <strain evidence="1">TRF0915ILg1</strain>
        <tissue evidence="1">Whole body</tissue>
    </source>
</reference>
<proteinExistence type="predicted"/>
<gene>
    <name evidence="1" type="ORF">ILUMI_08166</name>
</gene>
<name>A0A8K0D4Y0_IGNLU</name>
<evidence type="ECO:0000313" key="1">
    <source>
        <dbReference type="EMBL" id="KAF2898009.1"/>
    </source>
</evidence>
<dbReference type="Proteomes" id="UP000801492">
    <property type="component" value="Unassembled WGS sequence"/>
</dbReference>
<protein>
    <submittedName>
        <fullName evidence="1">Uncharacterized protein</fullName>
    </submittedName>
</protein>
<keyword evidence="2" id="KW-1185">Reference proteome</keyword>
<organism evidence="1 2">
    <name type="scientific">Ignelater luminosus</name>
    <name type="common">Cucubano</name>
    <name type="synonym">Pyrophorus luminosus</name>
    <dbReference type="NCBI Taxonomy" id="2038154"/>
    <lineage>
        <taxon>Eukaryota</taxon>
        <taxon>Metazoa</taxon>
        <taxon>Ecdysozoa</taxon>
        <taxon>Arthropoda</taxon>
        <taxon>Hexapoda</taxon>
        <taxon>Insecta</taxon>
        <taxon>Pterygota</taxon>
        <taxon>Neoptera</taxon>
        <taxon>Endopterygota</taxon>
        <taxon>Coleoptera</taxon>
        <taxon>Polyphaga</taxon>
        <taxon>Elateriformia</taxon>
        <taxon>Elateroidea</taxon>
        <taxon>Elateridae</taxon>
        <taxon>Agrypninae</taxon>
        <taxon>Pyrophorini</taxon>
        <taxon>Ignelater</taxon>
    </lineage>
</organism>
<accession>A0A8K0D4Y0</accession>
<dbReference type="AlphaFoldDB" id="A0A8K0D4Y0"/>
<sequence>MKPYSPEEVLDLIISLKFSKQEYQTLRSEARERNVNLYPAYNKVRGIKQTCYPNEENIQVQEISAQFKLQALLDDTTRRIAAIQEKKNITNKLENILPNSIDCIYKYGCDGSFSQSQYKRIFTHPGEHDDSSVFISSIVPVQCTQNLHQMIKNNTVAKSKTRLHKILQTH</sequence>
<dbReference type="OrthoDB" id="6768364at2759"/>
<comment type="caution">
    <text evidence="1">The sequence shown here is derived from an EMBL/GenBank/DDBJ whole genome shotgun (WGS) entry which is preliminary data.</text>
</comment>
<evidence type="ECO:0000313" key="2">
    <source>
        <dbReference type="Proteomes" id="UP000801492"/>
    </source>
</evidence>
<dbReference type="EMBL" id="VTPC01003797">
    <property type="protein sequence ID" value="KAF2898009.1"/>
    <property type="molecule type" value="Genomic_DNA"/>
</dbReference>